<dbReference type="GO" id="GO:0008289">
    <property type="term" value="F:lipid binding"/>
    <property type="evidence" value="ECO:0007669"/>
    <property type="project" value="InterPro"/>
</dbReference>
<dbReference type="SUPFAM" id="SSF55394">
    <property type="entry name" value="Bactericidal permeability-increasing protein, BPI"/>
    <property type="match status" value="1"/>
</dbReference>
<dbReference type="AlphaFoldDB" id="A0A1I7XPC9"/>
<keyword evidence="2" id="KW-1185">Reference proteome</keyword>
<accession>A0A1I7XPC9</accession>
<keyword evidence="1" id="KW-0732">Signal</keyword>
<name>A0A1I7XPC9_HETBA</name>
<reference evidence="3" key="1">
    <citation type="submission" date="2016-11" db="UniProtKB">
        <authorList>
            <consortium name="WormBaseParasite"/>
        </authorList>
    </citation>
    <scope>IDENTIFICATION</scope>
</reference>
<feature type="signal peptide" evidence="1">
    <location>
        <begin position="1"/>
        <end position="17"/>
    </location>
</feature>
<evidence type="ECO:0000313" key="3">
    <source>
        <dbReference type="WBParaSite" id="Hba_19596"/>
    </source>
</evidence>
<dbReference type="InterPro" id="IPR017943">
    <property type="entry name" value="Bactericidal_perm-incr_a/b_dom"/>
</dbReference>
<organism evidence="2 3">
    <name type="scientific">Heterorhabditis bacteriophora</name>
    <name type="common">Entomopathogenic nematode worm</name>
    <dbReference type="NCBI Taxonomy" id="37862"/>
    <lineage>
        <taxon>Eukaryota</taxon>
        <taxon>Metazoa</taxon>
        <taxon>Ecdysozoa</taxon>
        <taxon>Nematoda</taxon>
        <taxon>Chromadorea</taxon>
        <taxon>Rhabditida</taxon>
        <taxon>Rhabditina</taxon>
        <taxon>Rhabditomorpha</taxon>
        <taxon>Strongyloidea</taxon>
        <taxon>Heterorhabditidae</taxon>
        <taxon>Heterorhabditis</taxon>
    </lineage>
</organism>
<sequence length="292" mass="33964">MRVIIIALSCFFLIITAFSMKKKLDYDLQSIDNSDHVLHKIIEKLKREMSIIAETHNKEFVDAEDWANSEIQKKTSNEDIKVRINTRGIKYMFEQLMLTIRHDSMRHPPSTILASYLGMELRINFIQIVDFVVPELHMEYVTPSIIRFSTSGGSLRYLGLYSAVYKTTREGQFEALLENMQIELTLEFDMHNGSYMVSKIFIVIEYAGKITNLTQNLAAVEDTIALKQTEQRLCLLKHELISVTVDEYGILMLFRKSDSKRVKSMPIESEYFLISFLETPIIVFQWRPPIDN</sequence>
<protein>
    <submittedName>
        <fullName evidence="3">BPI1 domain-containing protein</fullName>
    </submittedName>
</protein>
<dbReference type="WBParaSite" id="Hba_19596">
    <property type="protein sequence ID" value="Hba_19596"/>
    <property type="gene ID" value="Hba_19596"/>
</dbReference>
<dbReference type="Proteomes" id="UP000095283">
    <property type="component" value="Unplaced"/>
</dbReference>
<proteinExistence type="predicted"/>
<evidence type="ECO:0000256" key="1">
    <source>
        <dbReference type="SAM" id="SignalP"/>
    </source>
</evidence>
<evidence type="ECO:0000313" key="2">
    <source>
        <dbReference type="Proteomes" id="UP000095283"/>
    </source>
</evidence>
<feature type="chain" id="PRO_5009311319" evidence="1">
    <location>
        <begin position="18"/>
        <end position="292"/>
    </location>
</feature>
<dbReference type="Gene3D" id="3.15.10.10">
    <property type="entry name" value="Bactericidal permeability-increasing protein, domain 1"/>
    <property type="match status" value="1"/>
</dbReference>